<feature type="domain" description="Amine oxidase" evidence="1">
    <location>
        <begin position="116"/>
        <end position="219"/>
    </location>
</feature>
<evidence type="ECO:0000313" key="2">
    <source>
        <dbReference type="EMBL" id="TFW19358.1"/>
    </source>
</evidence>
<evidence type="ECO:0000313" key="3">
    <source>
        <dbReference type="Proteomes" id="UP000297729"/>
    </source>
</evidence>
<dbReference type="RefSeq" id="WP_135202603.1">
    <property type="nucleotide sequence ID" value="NZ_SPVG01000169.1"/>
</dbReference>
<dbReference type="PANTHER" id="PTHR42923">
    <property type="entry name" value="PROTOPORPHYRINOGEN OXIDASE"/>
    <property type="match status" value="1"/>
</dbReference>
<dbReference type="OrthoDB" id="9816564at2"/>
<dbReference type="SUPFAM" id="SSF51905">
    <property type="entry name" value="FAD/NAD(P)-binding domain"/>
    <property type="match status" value="1"/>
</dbReference>
<dbReference type="Proteomes" id="UP000297729">
    <property type="component" value="Unassembled WGS sequence"/>
</dbReference>
<dbReference type="EMBL" id="SPVG01000169">
    <property type="protein sequence ID" value="TFW19358.1"/>
    <property type="molecule type" value="Genomic_DNA"/>
</dbReference>
<reference evidence="2 3" key="1">
    <citation type="submission" date="2019-03" db="EMBL/GenBank/DDBJ databases">
        <title>Draft Genome Sequence of Duganella callidus sp. nov., a Novel Duganella Species Isolated from Cultivated Soil.</title>
        <authorList>
            <person name="Raths R."/>
            <person name="Peta V."/>
            <person name="Bucking H."/>
        </authorList>
    </citation>
    <scope>NUCLEOTIDE SEQUENCE [LARGE SCALE GENOMIC DNA]</scope>
    <source>
        <strain evidence="2 3">DN04</strain>
    </source>
</reference>
<name>A0A4Y9SB85_9BURK</name>
<gene>
    <name evidence="2" type="ORF">E4L98_16275</name>
</gene>
<accession>A0A4Y9SB85</accession>
<dbReference type="InterPro" id="IPR002937">
    <property type="entry name" value="Amino_oxidase"/>
</dbReference>
<dbReference type="Pfam" id="PF01593">
    <property type="entry name" value="Amino_oxidase"/>
    <property type="match status" value="1"/>
</dbReference>
<dbReference type="AlphaFoldDB" id="A0A4Y9SB85"/>
<dbReference type="PANTHER" id="PTHR42923:SF3">
    <property type="entry name" value="PROTOPORPHYRINOGEN OXIDASE"/>
    <property type="match status" value="1"/>
</dbReference>
<protein>
    <submittedName>
        <fullName evidence="2">FAD-dependent oxidoreductase</fullName>
    </submittedName>
</protein>
<keyword evidence="3" id="KW-1185">Reference proteome</keyword>
<comment type="caution">
    <text evidence="2">The sequence shown here is derived from an EMBL/GenBank/DDBJ whole genome shotgun (WGS) entry which is preliminary data.</text>
</comment>
<evidence type="ECO:0000259" key="1">
    <source>
        <dbReference type="Pfam" id="PF01593"/>
    </source>
</evidence>
<dbReference type="Gene3D" id="3.50.50.60">
    <property type="entry name" value="FAD/NAD(P)-binding domain"/>
    <property type="match status" value="2"/>
</dbReference>
<dbReference type="InterPro" id="IPR050464">
    <property type="entry name" value="Zeta_carotene_desat/Oxidored"/>
</dbReference>
<proteinExistence type="predicted"/>
<feature type="non-terminal residue" evidence="2">
    <location>
        <position position="1"/>
    </location>
</feature>
<dbReference type="InterPro" id="IPR036188">
    <property type="entry name" value="FAD/NAD-bd_sf"/>
</dbReference>
<sequence length="366" mass="39287">RQGGSAAPTPRAADNPVPAGCVVIGAGPTGLSAAYHLDAGTLLLERQASVGGGCRSMHDQGFIFDRPERIACSDDAYVLHMYERLLGDNQHWQTPRIGTCGQHAYTPNQPPHADSGSRFGYPLRGGLQALMAGFLPHIRGKVELRAEVAVVLPAEHALLLTNGRRQQYDQLISTVPLPELVRLTGGAAPAGVKRAAGALRHVSLRCVNLGIDRPGLTDKHWIDYPEDTIFQRIFVQGNASNACNAPGGFGFTCEIAYSPARPLPLDGDGLIARCLEDCVRTGFLRADDRVLAASQLDLPYARAVYDDTYDANVTTIRDWMAHHDILLAGRHGAAAADAPEHAFLAGRRIAETVLARRTGTRRAAAT</sequence>
<dbReference type="Pfam" id="PF13450">
    <property type="entry name" value="NAD_binding_8"/>
    <property type="match status" value="1"/>
</dbReference>
<dbReference type="GO" id="GO:0016491">
    <property type="term" value="F:oxidoreductase activity"/>
    <property type="evidence" value="ECO:0007669"/>
    <property type="project" value="InterPro"/>
</dbReference>
<organism evidence="2 3">
    <name type="scientific">Duganella callida</name>
    <dbReference type="NCBI Taxonomy" id="2561932"/>
    <lineage>
        <taxon>Bacteria</taxon>
        <taxon>Pseudomonadati</taxon>
        <taxon>Pseudomonadota</taxon>
        <taxon>Betaproteobacteria</taxon>
        <taxon>Burkholderiales</taxon>
        <taxon>Oxalobacteraceae</taxon>
        <taxon>Telluria group</taxon>
        <taxon>Duganella</taxon>
    </lineage>
</organism>